<comment type="caution">
    <text evidence="2">The sequence shown here is derived from an EMBL/GenBank/DDBJ whole genome shotgun (WGS) entry which is preliminary data.</text>
</comment>
<evidence type="ECO:0000259" key="1">
    <source>
        <dbReference type="PROSITE" id="PS51886"/>
    </source>
</evidence>
<dbReference type="EMBL" id="PQFF01000038">
    <property type="protein sequence ID" value="RHZ87183.1"/>
    <property type="molecule type" value="Genomic_DNA"/>
</dbReference>
<evidence type="ECO:0000313" key="3">
    <source>
        <dbReference type="Proteomes" id="UP000266861"/>
    </source>
</evidence>
<dbReference type="Pfam" id="PF07534">
    <property type="entry name" value="TLD"/>
    <property type="match status" value="1"/>
</dbReference>
<evidence type="ECO:0000313" key="2">
    <source>
        <dbReference type="EMBL" id="RHZ87183.1"/>
    </source>
</evidence>
<feature type="domain" description="TLDc" evidence="1">
    <location>
        <begin position="165"/>
        <end position="317"/>
    </location>
</feature>
<gene>
    <name evidence="2" type="ORF">Glove_40g88</name>
</gene>
<protein>
    <recommendedName>
        <fullName evidence="1">TLDc domain-containing protein</fullName>
    </recommendedName>
</protein>
<reference evidence="2 3" key="1">
    <citation type="submission" date="2018-08" db="EMBL/GenBank/DDBJ databases">
        <title>Genome and evolution of the arbuscular mycorrhizal fungus Diversispora epigaea (formerly Glomus versiforme) and its bacterial endosymbionts.</title>
        <authorList>
            <person name="Sun X."/>
            <person name="Fei Z."/>
            <person name="Harrison M."/>
        </authorList>
    </citation>
    <scope>NUCLEOTIDE SEQUENCE [LARGE SCALE GENOMIC DNA]</scope>
    <source>
        <strain evidence="2 3">IT104</strain>
    </source>
</reference>
<dbReference type="Proteomes" id="UP000266861">
    <property type="component" value="Unassembled WGS sequence"/>
</dbReference>
<accession>A0A397JQI5</accession>
<dbReference type="InterPro" id="IPR006571">
    <property type="entry name" value="TLDc_dom"/>
</dbReference>
<organism evidence="2 3">
    <name type="scientific">Diversispora epigaea</name>
    <dbReference type="NCBI Taxonomy" id="1348612"/>
    <lineage>
        <taxon>Eukaryota</taxon>
        <taxon>Fungi</taxon>
        <taxon>Fungi incertae sedis</taxon>
        <taxon>Mucoromycota</taxon>
        <taxon>Glomeromycotina</taxon>
        <taxon>Glomeromycetes</taxon>
        <taxon>Diversisporales</taxon>
        <taxon>Diversisporaceae</taxon>
        <taxon>Diversispora</taxon>
    </lineage>
</organism>
<dbReference type="PROSITE" id="PS51886">
    <property type="entry name" value="TLDC"/>
    <property type="match status" value="1"/>
</dbReference>
<sequence length="319" mass="37350">MSGCDQSFCRGFGTLLTPDLWDDLYDRVLTIEHINRMVKLDSFTRESIRYTYGGIVNMKDADTKTIYELMVAAKELEFEELSIKIEIYFIETKAGWIRTHFSFHSNLIFESEDFKSLQGSTLVADVINRIKPYKKIFEEQLWDDLIQYLLLPNQPIKSIILPARSISSSELLSISICELPSRSISISNYMPYKFQLILRGSRDGFVPKTFWDICHGYTNTVVILKIKGTNEILGEYNPIEWNMDRMETKNSFIFSLKNGNIHNSILSRVKNPANALYYYVDDDLTMESEYRKRAYEKPIRTTKERFSIIDYEIFQVIKK</sequence>
<proteinExistence type="predicted"/>
<dbReference type="OrthoDB" id="1844152at2759"/>
<keyword evidence="3" id="KW-1185">Reference proteome</keyword>
<dbReference type="AlphaFoldDB" id="A0A397JQI5"/>
<name>A0A397JQI5_9GLOM</name>